<comment type="caution">
    <text evidence="2">The sequence shown here is derived from an EMBL/GenBank/DDBJ whole genome shotgun (WGS) entry which is preliminary data.</text>
</comment>
<proteinExistence type="predicted"/>
<dbReference type="Pfam" id="PF05284">
    <property type="entry name" value="DUF736"/>
    <property type="match status" value="1"/>
</dbReference>
<name>A0A850PEZ3_9PROT</name>
<evidence type="ECO:0000313" key="3">
    <source>
        <dbReference type="Proteomes" id="UP000585665"/>
    </source>
</evidence>
<dbReference type="Proteomes" id="UP000585665">
    <property type="component" value="Unassembled WGS sequence"/>
</dbReference>
<evidence type="ECO:0000313" key="2">
    <source>
        <dbReference type="EMBL" id="NVN39661.1"/>
    </source>
</evidence>
<organism evidence="2 3">
    <name type="scientific">Ameyamaea chiangmaiensis</name>
    <dbReference type="NCBI Taxonomy" id="442969"/>
    <lineage>
        <taxon>Bacteria</taxon>
        <taxon>Pseudomonadati</taxon>
        <taxon>Pseudomonadota</taxon>
        <taxon>Alphaproteobacteria</taxon>
        <taxon>Acetobacterales</taxon>
        <taxon>Acetobacteraceae</taxon>
        <taxon>Ameyamaea</taxon>
    </lineage>
</organism>
<keyword evidence="3" id="KW-1185">Reference proteome</keyword>
<gene>
    <name evidence="2" type="ORF">HUK82_03650</name>
</gene>
<evidence type="ECO:0000256" key="1">
    <source>
        <dbReference type="SAM" id="MobiDB-lite"/>
    </source>
</evidence>
<dbReference type="RefSeq" id="WP_176612647.1">
    <property type="nucleotide sequence ID" value="NZ_JABXXR010000014.1"/>
</dbReference>
<dbReference type="AlphaFoldDB" id="A0A850PEZ3"/>
<sequence length="116" mass="12689">MTQIGQFTRTKSGYSGRLTALGIDAELAFIPTEASEAENAPEYRVLLGGDDGIEIGAGWKHVGERAGDYVSVQLDSPLFPRPLRANLFRAGDDNGTWGLHWSRPAKPRTNTRDSED</sequence>
<dbReference type="EMBL" id="JABXXR010000014">
    <property type="protein sequence ID" value="NVN39661.1"/>
    <property type="molecule type" value="Genomic_DNA"/>
</dbReference>
<accession>A0A850PEZ3</accession>
<protein>
    <submittedName>
        <fullName evidence="2">DUF736 domain-containing protein</fullName>
    </submittedName>
</protein>
<feature type="region of interest" description="Disordered" evidence="1">
    <location>
        <begin position="93"/>
        <end position="116"/>
    </location>
</feature>
<dbReference type="InterPro" id="IPR007948">
    <property type="entry name" value="DUF736"/>
</dbReference>
<reference evidence="2 3" key="1">
    <citation type="submission" date="2020-06" db="EMBL/GenBank/DDBJ databases">
        <title>Description of novel acetic acid bacteria.</title>
        <authorList>
            <person name="Sombolestani A."/>
        </authorList>
    </citation>
    <scope>NUCLEOTIDE SEQUENCE [LARGE SCALE GENOMIC DNA]</scope>
    <source>
        <strain evidence="2 3">LMG 27010</strain>
    </source>
</reference>